<evidence type="ECO:0000313" key="6">
    <source>
        <dbReference type="Proteomes" id="UP000236248"/>
    </source>
</evidence>
<evidence type="ECO:0000256" key="3">
    <source>
        <dbReference type="SAM" id="Phobius"/>
    </source>
</evidence>
<evidence type="ECO:0000313" key="5">
    <source>
        <dbReference type="EMBL" id="SPC33940.1"/>
    </source>
</evidence>
<organism evidence="5 6">
    <name type="scientific">Candidatus Nitrosocaldus cavascurensis</name>
    <dbReference type="NCBI Taxonomy" id="2058097"/>
    <lineage>
        <taxon>Archaea</taxon>
        <taxon>Nitrososphaerota</taxon>
        <taxon>Nitrososphaeria</taxon>
        <taxon>Candidatus Nitrosocaldales</taxon>
        <taxon>Candidatus Nitrosocaldaceae</taxon>
        <taxon>Candidatus Nitrosocaldus</taxon>
    </lineage>
</organism>
<dbReference type="EMBL" id="LT981265">
    <property type="protein sequence ID" value="SPC33940.1"/>
    <property type="molecule type" value="Genomic_DNA"/>
</dbReference>
<dbReference type="GO" id="GO:0009055">
    <property type="term" value="F:electron transfer activity"/>
    <property type="evidence" value="ECO:0007669"/>
    <property type="project" value="InterPro"/>
</dbReference>
<dbReference type="InterPro" id="IPR008972">
    <property type="entry name" value="Cupredoxin"/>
</dbReference>
<keyword evidence="3" id="KW-1133">Transmembrane helix</keyword>
<dbReference type="InterPro" id="IPR000923">
    <property type="entry name" value="BlueCu_1"/>
</dbReference>
<dbReference type="GO" id="GO:0005507">
    <property type="term" value="F:copper ion binding"/>
    <property type="evidence" value="ECO:0007669"/>
    <property type="project" value="InterPro"/>
</dbReference>
<feature type="transmembrane region" description="Helical" evidence="3">
    <location>
        <begin position="6"/>
        <end position="26"/>
    </location>
</feature>
<dbReference type="Gene3D" id="2.60.40.420">
    <property type="entry name" value="Cupredoxins - blue copper proteins"/>
    <property type="match status" value="1"/>
</dbReference>
<dbReference type="RefSeq" id="WP_103287293.1">
    <property type="nucleotide sequence ID" value="NZ_LT981265.1"/>
</dbReference>
<dbReference type="GeneID" id="41594821"/>
<evidence type="ECO:0000259" key="4">
    <source>
        <dbReference type="Pfam" id="PF00127"/>
    </source>
</evidence>
<reference evidence="6" key="1">
    <citation type="submission" date="2018-01" db="EMBL/GenBank/DDBJ databases">
        <authorList>
            <person name="Kerou L M."/>
        </authorList>
    </citation>
    <scope>NUCLEOTIDE SEQUENCE [LARGE SCALE GENOMIC DNA]</scope>
    <source>
        <strain evidence="6">SCU2</strain>
    </source>
</reference>
<keyword evidence="3" id="KW-0472">Membrane</keyword>
<name>A0A2K5AQM4_9ARCH</name>
<keyword evidence="2" id="KW-0186">Copper</keyword>
<dbReference type="AlphaFoldDB" id="A0A2K5AQM4"/>
<dbReference type="PANTHER" id="PTHR36507:SF1">
    <property type="entry name" value="BLL1555 PROTEIN"/>
    <property type="match status" value="1"/>
</dbReference>
<dbReference type="InterPro" id="IPR052721">
    <property type="entry name" value="ET_Amicyanin"/>
</dbReference>
<gene>
    <name evidence="5" type="ORF">NCAV_0759</name>
</gene>
<keyword evidence="6" id="KW-1185">Reference proteome</keyword>
<feature type="transmembrane region" description="Helical" evidence="3">
    <location>
        <begin position="283"/>
        <end position="307"/>
    </location>
</feature>
<dbReference type="PANTHER" id="PTHR36507">
    <property type="entry name" value="BLL1555 PROTEIN"/>
    <property type="match status" value="1"/>
</dbReference>
<dbReference type="KEGG" id="ncv:NCAV_0759"/>
<dbReference type="SUPFAM" id="SSF49503">
    <property type="entry name" value="Cupredoxins"/>
    <property type="match status" value="1"/>
</dbReference>
<proteinExistence type="predicted"/>
<keyword evidence="1" id="KW-0479">Metal-binding</keyword>
<accession>A0A2K5AQM4</accession>
<dbReference type="Proteomes" id="UP000236248">
    <property type="component" value="Chromosome NCAV"/>
</dbReference>
<protein>
    <submittedName>
        <fullName evidence="5">Blue (Type1) copper domain-containing protein</fullName>
    </submittedName>
</protein>
<feature type="domain" description="Blue (type 1) copper" evidence="4">
    <location>
        <begin position="53"/>
        <end position="139"/>
    </location>
</feature>
<sequence>MILPNIVIYLVITIVTAMVYIPAVYADGAIVEIPRNAGDPSFDPQFPRPIEWYIPTNLRITVGDTVTWINNDTVTHTVTSGKGVSRYEGITGKLGVADGKFDSGLIERGERWSYKFDEPGTFTYFCTIHPWMIGSVVVEQRIPDYPHDANGNRLTLPVMTITSDRKYHVGVAWAPPVIKTGESIAFINDFFDVSGTIKQHLLKYYFVLYQNGKEIYRSLGYSERGSDVKYFVFSEPGPIIIRFEEIGGSPDNNAEFSTIVYANDDDSTIAFTSTISTAKIDTVIIHMITYAGITGLVVSAGVIYWWFRRR</sequence>
<evidence type="ECO:0000256" key="2">
    <source>
        <dbReference type="ARBA" id="ARBA00023008"/>
    </source>
</evidence>
<keyword evidence="3" id="KW-0812">Transmembrane</keyword>
<dbReference type="Pfam" id="PF00127">
    <property type="entry name" value="Copper-bind"/>
    <property type="match status" value="1"/>
</dbReference>
<evidence type="ECO:0000256" key="1">
    <source>
        <dbReference type="ARBA" id="ARBA00022723"/>
    </source>
</evidence>